<feature type="compositionally biased region" description="Polar residues" evidence="1">
    <location>
        <begin position="91"/>
        <end position="108"/>
    </location>
</feature>
<accession>A0AAJ6QSW0</accession>
<gene>
    <name evidence="3" type="primary">LOC100904327</name>
</gene>
<evidence type="ECO:0000256" key="1">
    <source>
        <dbReference type="SAM" id="MobiDB-lite"/>
    </source>
</evidence>
<evidence type="ECO:0000313" key="3">
    <source>
        <dbReference type="RefSeq" id="XP_003744762.1"/>
    </source>
</evidence>
<keyword evidence="2" id="KW-1185">Reference proteome</keyword>
<dbReference type="KEGG" id="goe:100904327"/>
<feature type="region of interest" description="Disordered" evidence="1">
    <location>
        <begin position="1"/>
        <end position="20"/>
    </location>
</feature>
<dbReference type="Proteomes" id="UP000694867">
    <property type="component" value="Unplaced"/>
</dbReference>
<proteinExistence type="predicted"/>
<evidence type="ECO:0000313" key="2">
    <source>
        <dbReference type="Proteomes" id="UP000694867"/>
    </source>
</evidence>
<feature type="region of interest" description="Disordered" evidence="1">
    <location>
        <begin position="80"/>
        <end position="119"/>
    </location>
</feature>
<dbReference type="RefSeq" id="XP_003744762.1">
    <property type="nucleotide sequence ID" value="XM_003744714.2"/>
</dbReference>
<name>A0AAJ6QSW0_9ACAR</name>
<dbReference type="GeneID" id="100904327"/>
<sequence length="153" mass="16518">MDTSNGDVVNITTSSQQGNSYFRETQQVFTTSTPNGQHTSVKTVTYTARQSTDSGIDNPFRPEGELSMEADEIVKAIKEGRPFDSIDSGRVSRQANGSLTTRNGSAKSPSGRKDAKPGVVDVQRGIVVPPSDAQQVEQVVLKKKPKCKCCVIQ</sequence>
<protein>
    <submittedName>
        <fullName evidence="3">Uncharacterized protein LOC100904327</fullName>
    </submittedName>
</protein>
<organism evidence="2 3">
    <name type="scientific">Galendromus occidentalis</name>
    <name type="common">western predatory mite</name>
    <dbReference type="NCBI Taxonomy" id="34638"/>
    <lineage>
        <taxon>Eukaryota</taxon>
        <taxon>Metazoa</taxon>
        <taxon>Ecdysozoa</taxon>
        <taxon>Arthropoda</taxon>
        <taxon>Chelicerata</taxon>
        <taxon>Arachnida</taxon>
        <taxon>Acari</taxon>
        <taxon>Parasitiformes</taxon>
        <taxon>Mesostigmata</taxon>
        <taxon>Gamasina</taxon>
        <taxon>Phytoseioidea</taxon>
        <taxon>Phytoseiidae</taxon>
        <taxon>Typhlodrominae</taxon>
        <taxon>Galendromus</taxon>
    </lineage>
</organism>
<dbReference type="AlphaFoldDB" id="A0AAJ6QSW0"/>
<reference evidence="3" key="1">
    <citation type="submission" date="2025-08" db="UniProtKB">
        <authorList>
            <consortium name="RefSeq"/>
        </authorList>
    </citation>
    <scope>IDENTIFICATION</scope>
</reference>